<evidence type="ECO:0000313" key="2">
    <source>
        <dbReference type="Proteomes" id="UP000007437"/>
    </source>
</evidence>
<protein>
    <submittedName>
        <fullName evidence="1">Uncharacterized protein</fullName>
    </submittedName>
</protein>
<name>E5APY1_MYCRK</name>
<reference evidence="1 2" key="1">
    <citation type="journal article" date="2011" name="J. Bacteriol.">
        <title>Complete genome sequence of Burkholderia rhizoxinica, an endosymbiont of Rhizopus microsporus.</title>
        <authorList>
            <person name="Lackner G."/>
            <person name="Moebius N."/>
            <person name="Partida-Martinez L."/>
            <person name="Hertweck C."/>
        </authorList>
    </citation>
    <scope>NUCLEOTIDE SEQUENCE [LARGE SCALE GENOMIC DNA]</scope>
    <source>
        <strain evidence="2">DSM 19002 / CIP 109453 / HKI 454</strain>
    </source>
</reference>
<dbReference type="KEGG" id="brh:RBRH_04206"/>
<dbReference type="EMBL" id="FR687359">
    <property type="protein sequence ID" value="CBW74663.1"/>
    <property type="molecule type" value="Genomic_DNA"/>
</dbReference>
<dbReference type="AlphaFoldDB" id="E5APY1"/>
<accession>E5APY1</accession>
<dbReference type="Proteomes" id="UP000007437">
    <property type="component" value="Chromosome"/>
</dbReference>
<sequence length="45" mass="5499">MLLFLCLRDGAVRRRMFKYVQFLIQHCRLDRQQEKVAKHITMYAA</sequence>
<proteinExistence type="predicted"/>
<organism evidence="1 2">
    <name type="scientific">Mycetohabitans rhizoxinica (strain DSM 19002 / CIP 109453 / HKI 454)</name>
    <name type="common">Paraburkholderia rhizoxinica</name>
    <dbReference type="NCBI Taxonomy" id="882378"/>
    <lineage>
        <taxon>Bacteria</taxon>
        <taxon>Pseudomonadati</taxon>
        <taxon>Pseudomonadota</taxon>
        <taxon>Betaproteobacteria</taxon>
        <taxon>Burkholderiales</taxon>
        <taxon>Burkholderiaceae</taxon>
        <taxon>Mycetohabitans</taxon>
    </lineage>
</organism>
<gene>
    <name evidence="1" type="ordered locus">RBRH_04206</name>
</gene>
<dbReference type="HOGENOM" id="CLU_3197186_0_0_4"/>
<evidence type="ECO:0000313" key="1">
    <source>
        <dbReference type="EMBL" id="CBW74663.1"/>
    </source>
</evidence>